<evidence type="ECO:0000313" key="4">
    <source>
        <dbReference type="EMBL" id="GMA20938.1"/>
    </source>
</evidence>
<proteinExistence type="predicted"/>
<protein>
    <recommendedName>
        <fullName evidence="3">BD-FAE-like domain-containing protein</fullName>
    </recommendedName>
</protein>
<dbReference type="InterPro" id="IPR029058">
    <property type="entry name" value="AB_hydrolase_fold"/>
</dbReference>
<evidence type="ECO:0000256" key="2">
    <source>
        <dbReference type="SAM" id="MobiDB-lite"/>
    </source>
</evidence>
<comment type="caution">
    <text evidence="4">The sequence shown here is derived from an EMBL/GenBank/DDBJ whole genome shotgun (WGS) entry which is preliminary data.</text>
</comment>
<dbReference type="InterPro" id="IPR050300">
    <property type="entry name" value="GDXG_lipolytic_enzyme"/>
</dbReference>
<dbReference type="RefSeq" id="WP_241441279.1">
    <property type="nucleotide sequence ID" value="NZ_BSUJ01000001.1"/>
</dbReference>
<accession>A0ABQ6HR49</accession>
<reference evidence="5" key="1">
    <citation type="journal article" date="2019" name="Int. J. Syst. Evol. Microbiol.">
        <title>The Global Catalogue of Microorganisms (GCM) 10K type strain sequencing project: providing services to taxonomists for standard genome sequencing and annotation.</title>
        <authorList>
            <consortium name="The Broad Institute Genomics Platform"/>
            <consortium name="The Broad Institute Genome Sequencing Center for Infectious Disease"/>
            <person name="Wu L."/>
            <person name="Ma J."/>
        </authorList>
    </citation>
    <scope>NUCLEOTIDE SEQUENCE [LARGE SCALE GENOMIC DNA]</scope>
    <source>
        <strain evidence="5">NBRC 105830</strain>
    </source>
</reference>
<feature type="region of interest" description="Disordered" evidence="2">
    <location>
        <begin position="1"/>
        <end position="22"/>
    </location>
</feature>
<dbReference type="Pfam" id="PF20434">
    <property type="entry name" value="BD-FAE"/>
    <property type="match status" value="1"/>
</dbReference>
<feature type="compositionally biased region" description="Pro residues" evidence="2">
    <location>
        <begin position="8"/>
        <end position="18"/>
    </location>
</feature>
<name>A0ABQ6HR49_9MICO</name>
<dbReference type="PANTHER" id="PTHR48081:SF13">
    <property type="entry name" value="ALPHA_BETA HYDROLASE"/>
    <property type="match status" value="1"/>
</dbReference>
<evidence type="ECO:0000256" key="1">
    <source>
        <dbReference type="ARBA" id="ARBA00022801"/>
    </source>
</evidence>
<dbReference type="InterPro" id="IPR049492">
    <property type="entry name" value="BD-FAE-like_dom"/>
</dbReference>
<keyword evidence="1" id="KW-0378">Hydrolase</keyword>
<dbReference type="Proteomes" id="UP001157109">
    <property type="component" value="Unassembled WGS sequence"/>
</dbReference>
<sequence>MADAVIAPPAPESSPLPPARTGAAGVQVHSAVPYASLDGARPLKLDLYLSPSEKDCPAVVFIHGGGWRMGSRRAVGPLYAGASPSPFEQLAQAGIAVASMDYRLSGEAVWPAQLHDVRSALAWVRSRAPELRVDPTRLATWGESAGGHLALMAALTEAEDAAEDADGSSGDAPLAACVAWYPPADLAAVPADLGADPSATDTREALLLGAALDADPERTADASPITHVTGAAPRTLLLHGEADPLIPAVQSERLADRMADAGVDVRRRTYPGAGHLWLDSPDAAAAALAETIAFLTETLQTETLQTETLQSDWETQ</sequence>
<gene>
    <name evidence="4" type="ORF">GCM10025862_29590</name>
</gene>
<dbReference type="EMBL" id="BSUJ01000001">
    <property type="protein sequence ID" value="GMA20938.1"/>
    <property type="molecule type" value="Genomic_DNA"/>
</dbReference>
<dbReference type="Gene3D" id="3.40.50.1820">
    <property type="entry name" value="alpha/beta hydrolase"/>
    <property type="match status" value="1"/>
</dbReference>
<keyword evidence="5" id="KW-1185">Reference proteome</keyword>
<organism evidence="4 5">
    <name type="scientific">Arsenicicoccus piscis</name>
    <dbReference type="NCBI Taxonomy" id="673954"/>
    <lineage>
        <taxon>Bacteria</taxon>
        <taxon>Bacillati</taxon>
        <taxon>Actinomycetota</taxon>
        <taxon>Actinomycetes</taxon>
        <taxon>Micrococcales</taxon>
        <taxon>Intrasporangiaceae</taxon>
        <taxon>Arsenicicoccus</taxon>
    </lineage>
</organism>
<evidence type="ECO:0000259" key="3">
    <source>
        <dbReference type="Pfam" id="PF20434"/>
    </source>
</evidence>
<dbReference type="PANTHER" id="PTHR48081">
    <property type="entry name" value="AB HYDROLASE SUPERFAMILY PROTEIN C4A8.06C"/>
    <property type="match status" value="1"/>
</dbReference>
<dbReference type="SUPFAM" id="SSF53474">
    <property type="entry name" value="alpha/beta-Hydrolases"/>
    <property type="match status" value="1"/>
</dbReference>
<feature type="domain" description="BD-FAE-like" evidence="3">
    <location>
        <begin position="45"/>
        <end position="257"/>
    </location>
</feature>
<evidence type="ECO:0000313" key="5">
    <source>
        <dbReference type="Proteomes" id="UP001157109"/>
    </source>
</evidence>